<keyword evidence="2" id="KW-1185">Reference proteome</keyword>
<sequence>MMIRAGILQEKEEGKTMFFQGEERAYVRCVIADQIEPTRRFVCRILNQAHLPFQIGEHITVGIQKVVTERQSGTVRFDCILLDSPQ</sequence>
<dbReference type="RefSeq" id="WP_111319305.1">
    <property type="nucleotide sequence ID" value="NZ_BIFX01000001.1"/>
</dbReference>
<comment type="caution">
    <text evidence="1">The sequence shown here is derived from an EMBL/GenBank/DDBJ whole genome shotgun (WGS) entry which is preliminary data.</text>
</comment>
<gene>
    <name evidence="1" type="ORF">EI42_00952</name>
</gene>
<dbReference type="OrthoDB" id="162233at2"/>
<dbReference type="EMBL" id="QKUF01000001">
    <property type="protein sequence ID" value="PZW36769.1"/>
    <property type="molecule type" value="Genomic_DNA"/>
</dbReference>
<accession>A0A326USB5</accession>
<evidence type="ECO:0000313" key="2">
    <source>
        <dbReference type="Proteomes" id="UP000248806"/>
    </source>
</evidence>
<protein>
    <submittedName>
        <fullName evidence="1">Uncharacterized protein</fullName>
    </submittedName>
</protein>
<dbReference type="Proteomes" id="UP000248806">
    <property type="component" value="Unassembled WGS sequence"/>
</dbReference>
<dbReference type="AlphaFoldDB" id="A0A326USB5"/>
<proteinExistence type="predicted"/>
<organism evidence="1 2">
    <name type="scientific">Thermosporothrix hazakensis</name>
    <dbReference type="NCBI Taxonomy" id="644383"/>
    <lineage>
        <taxon>Bacteria</taxon>
        <taxon>Bacillati</taxon>
        <taxon>Chloroflexota</taxon>
        <taxon>Ktedonobacteria</taxon>
        <taxon>Ktedonobacterales</taxon>
        <taxon>Thermosporotrichaceae</taxon>
        <taxon>Thermosporothrix</taxon>
    </lineage>
</organism>
<evidence type="ECO:0000313" key="1">
    <source>
        <dbReference type="EMBL" id="PZW36769.1"/>
    </source>
</evidence>
<reference evidence="1 2" key="1">
    <citation type="submission" date="2018-06" db="EMBL/GenBank/DDBJ databases">
        <title>Genomic Encyclopedia of Archaeal and Bacterial Type Strains, Phase II (KMG-II): from individual species to whole genera.</title>
        <authorList>
            <person name="Goeker M."/>
        </authorList>
    </citation>
    <scope>NUCLEOTIDE SEQUENCE [LARGE SCALE GENOMIC DNA]</scope>
    <source>
        <strain evidence="1 2">ATCC BAA-1881</strain>
    </source>
</reference>
<name>A0A326USB5_THEHA</name>